<feature type="domain" description="Glycosyl transferase family 1" evidence="1">
    <location>
        <begin position="216"/>
        <end position="382"/>
    </location>
</feature>
<name>A0A5R8Z5P9_9PSED</name>
<keyword evidence="3" id="KW-0808">Transferase</keyword>
<feature type="domain" description="Glycosyltransferase subfamily 4-like N-terminal" evidence="2">
    <location>
        <begin position="21"/>
        <end position="201"/>
    </location>
</feature>
<dbReference type="InterPro" id="IPR050194">
    <property type="entry name" value="Glycosyltransferase_grp1"/>
</dbReference>
<evidence type="ECO:0000259" key="1">
    <source>
        <dbReference type="Pfam" id="PF00534"/>
    </source>
</evidence>
<dbReference type="PANTHER" id="PTHR45947">
    <property type="entry name" value="SULFOQUINOVOSYL TRANSFERASE SQD2"/>
    <property type="match status" value="1"/>
</dbReference>
<evidence type="ECO:0000313" key="3">
    <source>
        <dbReference type="EMBL" id="TLP61138.1"/>
    </source>
</evidence>
<dbReference type="Pfam" id="PF00534">
    <property type="entry name" value="Glycos_transf_1"/>
    <property type="match status" value="1"/>
</dbReference>
<dbReference type="PANTHER" id="PTHR45947:SF3">
    <property type="entry name" value="SULFOQUINOVOSYL TRANSFERASE SQD2"/>
    <property type="match status" value="1"/>
</dbReference>
<comment type="caution">
    <text evidence="3">The sequence shown here is derived from an EMBL/GenBank/DDBJ whole genome shotgun (WGS) entry which is preliminary data.</text>
</comment>
<dbReference type="RefSeq" id="WP_138219492.1">
    <property type="nucleotide sequence ID" value="NZ_VAUO01000004.1"/>
</dbReference>
<dbReference type="Gene3D" id="3.40.50.2000">
    <property type="entry name" value="Glycogen Phosphorylase B"/>
    <property type="match status" value="2"/>
</dbReference>
<keyword evidence="4" id="KW-1185">Reference proteome</keyword>
<dbReference type="EMBL" id="VAUO01000004">
    <property type="protein sequence ID" value="TLP61138.1"/>
    <property type="molecule type" value="Genomic_DNA"/>
</dbReference>
<dbReference type="AlphaFoldDB" id="A0A5R8Z5P9"/>
<sequence length="412" mass="46394">MKIAVVYQYYQGHCAPGHSLVYELTQYLAERGHAVSVVSGETGYMRAEQPKLPWYRRLIRRERDGAVEVVRTYTYSQLHRSYLGRLCSFLSFSLTAPLGLWRIEKPDVVLASSPPIFPMFTVWLVCKIRRIPLVFEVRDLWPESAVQMGILRNRQLIAIMSWMERLLYDQAQRIVTLTQGIHDDIVRRGWPAERLEVITCGVDGQMLYPDPEAGERLRARHGWQNRKIVLYMGAMGEANNLDVLLDAAQLHDHEDVLYLLVGDGMKRTDIQRRIAESGVSNVELWEPVAKRSVRECICAADLCVVTLQDIPLFRGAIPTKLLDYMACGRAVLCGVQGEAAQIVLGAQAGVVCAPSDAGQMASLLADLLQDEQRRQHMGERGAAHVRAHFNAQKCRGKMEKLLEGVVAARTAE</sequence>
<gene>
    <name evidence="3" type="ORF">FEM01_11145</name>
</gene>
<dbReference type="CDD" id="cd03794">
    <property type="entry name" value="GT4_WbuB-like"/>
    <property type="match status" value="1"/>
</dbReference>
<accession>A0A5R8Z5P9</accession>
<dbReference type="SUPFAM" id="SSF53756">
    <property type="entry name" value="UDP-Glycosyltransferase/glycogen phosphorylase"/>
    <property type="match status" value="1"/>
</dbReference>
<organism evidence="3 4">
    <name type="scientific">Pseudomonas mosselii</name>
    <dbReference type="NCBI Taxonomy" id="78327"/>
    <lineage>
        <taxon>Bacteria</taxon>
        <taxon>Pseudomonadati</taxon>
        <taxon>Pseudomonadota</taxon>
        <taxon>Gammaproteobacteria</taxon>
        <taxon>Pseudomonadales</taxon>
        <taxon>Pseudomonadaceae</taxon>
        <taxon>Pseudomonas</taxon>
    </lineage>
</organism>
<dbReference type="GO" id="GO:0016758">
    <property type="term" value="F:hexosyltransferase activity"/>
    <property type="evidence" value="ECO:0007669"/>
    <property type="project" value="TreeGrafter"/>
</dbReference>
<dbReference type="Pfam" id="PF13579">
    <property type="entry name" value="Glyco_trans_4_4"/>
    <property type="match status" value="1"/>
</dbReference>
<reference evidence="3 4" key="1">
    <citation type="submission" date="2019-05" db="EMBL/GenBank/DDBJ databases">
        <title>Pseudomonas sp. SC006 isolated from lettuce that can produce HBGAs.</title>
        <authorList>
            <person name="Wang D."/>
            <person name="Liao N."/>
            <person name="Liu D."/>
            <person name="Zhang Z."/>
            <person name="Zou S."/>
        </authorList>
    </citation>
    <scope>NUCLEOTIDE SEQUENCE [LARGE SCALE GENOMIC DNA]</scope>
    <source>
        <strain evidence="3 4">SC006</strain>
    </source>
</reference>
<dbReference type="InterPro" id="IPR001296">
    <property type="entry name" value="Glyco_trans_1"/>
</dbReference>
<proteinExistence type="predicted"/>
<dbReference type="InterPro" id="IPR028098">
    <property type="entry name" value="Glyco_trans_4-like_N"/>
</dbReference>
<evidence type="ECO:0000313" key="4">
    <source>
        <dbReference type="Proteomes" id="UP000309819"/>
    </source>
</evidence>
<protein>
    <submittedName>
        <fullName evidence="3">Glycosyltransferase family 4 protein</fullName>
    </submittedName>
</protein>
<dbReference type="Proteomes" id="UP000309819">
    <property type="component" value="Unassembled WGS sequence"/>
</dbReference>
<dbReference type="OrthoDB" id="9787293at2"/>
<evidence type="ECO:0000259" key="2">
    <source>
        <dbReference type="Pfam" id="PF13579"/>
    </source>
</evidence>